<name>A0A9N7TPA3_PLEPL</name>
<evidence type="ECO:0000313" key="2">
    <source>
        <dbReference type="EMBL" id="CAB1416616.1"/>
    </source>
</evidence>
<keyword evidence="1" id="KW-0472">Membrane</keyword>
<keyword evidence="1" id="KW-1133">Transmembrane helix</keyword>
<reference evidence="2" key="1">
    <citation type="submission" date="2020-03" db="EMBL/GenBank/DDBJ databases">
        <authorList>
            <person name="Weist P."/>
        </authorList>
    </citation>
    <scope>NUCLEOTIDE SEQUENCE</scope>
</reference>
<keyword evidence="1" id="KW-0812">Transmembrane</keyword>
<proteinExistence type="predicted"/>
<dbReference type="PANTHER" id="PTHR31025:SF27">
    <property type="entry name" value="SI:CH211-193K19.2-RELATED"/>
    <property type="match status" value="1"/>
</dbReference>
<feature type="transmembrane region" description="Helical" evidence="1">
    <location>
        <begin position="185"/>
        <end position="202"/>
    </location>
</feature>
<evidence type="ECO:0000313" key="3">
    <source>
        <dbReference type="Proteomes" id="UP001153269"/>
    </source>
</evidence>
<protein>
    <submittedName>
        <fullName evidence="2">Uncharacterized protein</fullName>
    </submittedName>
</protein>
<accession>A0A9N7TPA3</accession>
<evidence type="ECO:0000256" key="1">
    <source>
        <dbReference type="SAM" id="Phobius"/>
    </source>
</evidence>
<keyword evidence="3" id="KW-1185">Reference proteome</keyword>
<gene>
    <name evidence="2" type="ORF">PLEPLA_LOCUS4407</name>
</gene>
<comment type="caution">
    <text evidence="2">The sequence shown here is derived from an EMBL/GenBank/DDBJ whole genome shotgun (WGS) entry which is preliminary data.</text>
</comment>
<organism evidence="2 3">
    <name type="scientific">Pleuronectes platessa</name>
    <name type="common">European plaice</name>
    <dbReference type="NCBI Taxonomy" id="8262"/>
    <lineage>
        <taxon>Eukaryota</taxon>
        <taxon>Metazoa</taxon>
        <taxon>Chordata</taxon>
        <taxon>Craniata</taxon>
        <taxon>Vertebrata</taxon>
        <taxon>Euteleostomi</taxon>
        <taxon>Actinopterygii</taxon>
        <taxon>Neopterygii</taxon>
        <taxon>Teleostei</taxon>
        <taxon>Neoteleostei</taxon>
        <taxon>Acanthomorphata</taxon>
        <taxon>Carangaria</taxon>
        <taxon>Pleuronectiformes</taxon>
        <taxon>Pleuronectoidei</taxon>
        <taxon>Pleuronectidae</taxon>
        <taxon>Pleuronectes</taxon>
    </lineage>
</organism>
<dbReference type="EMBL" id="CADEAL010000220">
    <property type="protein sequence ID" value="CAB1416616.1"/>
    <property type="molecule type" value="Genomic_DNA"/>
</dbReference>
<dbReference type="AlphaFoldDB" id="A0A9N7TPA3"/>
<dbReference type="PANTHER" id="PTHR31025">
    <property type="entry name" value="SI:CH211-196P9.1-RELATED"/>
    <property type="match status" value="1"/>
</dbReference>
<dbReference type="Proteomes" id="UP001153269">
    <property type="component" value="Unassembled WGS sequence"/>
</dbReference>
<sequence length="231" mass="26255">MELPSMEDLITLRREQPQDPLCSCCATTSLEVPLLIVGTMMENTSVRLLVILSSVRMELRNGIPDSLEEFIDEINAEFMRVTTVPLETKFLAQLDKHTSKLLEVIRSKGGRVKEQTKATLQVLDETVDITIRRECIFKSLMIYLGEPVHHLIKEDMQENEDTMAIVSGTEDIQIFIDGTEVLREVPTIVTAVAMFFGLTYALNIKYPKKLQYTLEFVQRVLMELGGKKMSP</sequence>